<name>A0A4Y2R6B5_ARAVE</name>
<gene>
    <name evidence="1" type="ORF">AVEN_16592_1</name>
</gene>
<dbReference type="AlphaFoldDB" id="A0A4Y2R6B5"/>
<comment type="caution">
    <text evidence="1">The sequence shown here is derived from an EMBL/GenBank/DDBJ whole genome shotgun (WGS) entry which is preliminary data.</text>
</comment>
<keyword evidence="2" id="KW-1185">Reference proteome</keyword>
<dbReference type="Proteomes" id="UP000499080">
    <property type="component" value="Unassembled WGS sequence"/>
</dbReference>
<sequence length="99" mass="11222">MKSDLNPNHSRIRKYASETTDDASAFIVLSLSTTHEQDRQRAQDEAVAARRTNTADLQWNRVSNLELSRSEAKRLPLSHRGPFVCDIGKSEGFNITQHK</sequence>
<protein>
    <submittedName>
        <fullName evidence="1">Uncharacterized protein</fullName>
    </submittedName>
</protein>
<proteinExistence type="predicted"/>
<evidence type="ECO:0000313" key="1">
    <source>
        <dbReference type="EMBL" id="GBN71233.1"/>
    </source>
</evidence>
<dbReference type="EMBL" id="BGPR01015943">
    <property type="protein sequence ID" value="GBN71233.1"/>
    <property type="molecule type" value="Genomic_DNA"/>
</dbReference>
<reference evidence="1 2" key="1">
    <citation type="journal article" date="2019" name="Sci. Rep.">
        <title>Orb-weaving spider Araneus ventricosus genome elucidates the spidroin gene catalogue.</title>
        <authorList>
            <person name="Kono N."/>
            <person name="Nakamura H."/>
            <person name="Ohtoshi R."/>
            <person name="Moran D.A.P."/>
            <person name="Shinohara A."/>
            <person name="Yoshida Y."/>
            <person name="Fujiwara M."/>
            <person name="Mori M."/>
            <person name="Tomita M."/>
            <person name="Arakawa K."/>
        </authorList>
    </citation>
    <scope>NUCLEOTIDE SEQUENCE [LARGE SCALE GENOMIC DNA]</scope>
</reference>
<evidence type="ECO:0000313" key="2">
    <source>
        <dbReference type="Proteomes" id="UP000499080"/>
    </source>
</evidence>
<accession>A0A4Y2R6B5</accession>
<feature type="non-terminal residue" evidence="1">
    <location>
        <position position="99"/>
    </location>
</feature>
<dbReference type="OrthoDB" id="1099063at2759"/>
<organism evidence="1 2">
    <name type="scientific">Araneus ventricosus</name>
    <name type="common">Orbweaver spider</name>
    <name type="synonym">Epeira ventricosa</name>
    <dbReference type="NCBI Taxonomy" id="182803"/>
    <lineage>
        <taxon>Eukaryota</taxon>
        <taxon>Metazoa</taxon>
        <taxon>Ecdysozoa</taxon>
        <taxon>Arthropoda</taxon>
        <taxon>Chelicerata</taxon>
        <taxon>Arachnida</taxon>
        <taxon>Araneae</taxon>
        <taxon>Araneomorphae</taxon>
        <taxon>Entelegynae</taxon>
        <taxon>Araneoidea</taxon>
        <taxon>Araneidae</taxon>
        <taxon>Araneus</taxon>
    </lineage>
</organism>